<keyword evidence="4" id="KW-0325">Glycoprotein</keyword>
<dbReference type="GO" id="GO:0034116">
    <property type="term" value="P:positive regulation of heterotypic cell-cell adhesion"/>
    <property type="evidence" value="ECO:0007669"/>
    <property type="project" value="TreeGrafter"/>
</dbReference>
<feature type="chain" id="PRO_5041387913" description="Fibrinogen C-terminal domain-containing protein" evidence="5">
    <location>
        <begin position="19"/>
        <end position="304"/>
    </location>
</feature>
<organism evidence="7 8">
    <name type="scientific">Zophobas morio</name>
    <dbReference type="NCBI Taxonomy" id="2755281"/>
    <lineage>
        <taxon>Eukaryota</taxon>
        <taxon>Metazoa</taxon>
        <taxon>Ecdysozoa</taxon>
        <taxon>Arthropoda</taxon>
        <taxon>Hexapoda</taxon>
        <taxon>Insecta</taxon>
        <taxon>Pterygota</taxon>
        <taxon>Neoptera</taxon>
        <taxon>Endopterygota</taxon>
        <taxon>Coleoptera</taxon>
        <taxon>Polyphaga</taxon>
        <taxon>Cucujiformia</taxon>
        <taxon>Tenebrionidae</taxon>
        <taxon>Zophobas</taxon>
    </lineage>
</organism>
<evidence type="ECO:0000256" key="4">
    <source>
        <dbReference type="ARBA" id="ARBA00023180"/>
    </source>
</evidence>
<feature type="signal peptide" evidence="5">
    <location>
        <begin position="1"/>
        <end position="18"/>
    </location>
</feature>
<comment type="caution">
    <text evidence="7">The sequence shown here is derived from an EMBL/GenBank/DDBJ whole genome shotgun (WGS) entry which is preliminary data.</text>
</comment>
<dbReference type="Proteomes" id="UP001168821">
    <property type="component" value="Unassembled WGS sequence"/>
</dbReference>
<name>A0AA38IZD9_9CUCU</name>
<evidence type="ECO:0000256" key="2">
    <source>
        <dbReference type="ARBA" id="ARBA00022525"/>
    </source>
</evidence>
<reference evidence="7" key="1">
    <citation type="journal article" date="2023" name="G3 (Bethesda)">
        <title>Whole genome assemblies of Zophobas morio and Tenebrio molitor.</title>
        <authorList>
            <person name="Kaur S."/>
            <person name="Stinson S.A."/>
            <person name="diCenzo G.C."/>
        </authorList>
    </citation>
    <scope>NUCLEOTIDE SEQUENCE</scope>
    <source>
        <strain evidence="7">QUZm001</strain>
    </source>
</reference>
<dbReference type="GO" id="GO:0005577">
    <property type="term" value="C:fibrinogen complex"/>
    <property type="evidence" value="ECO:0007669"/>
    <property type="project" value="TreeGrafter"/>
</dbReference>
<proteinExistence type="predicted"/>
<dbReference type="AlphaFoldDB" id="A0AA38IZD9"/>
<sequence>MFPEAIFLFLFLIQTALLNEATNETFVVVSTTERLSPEDTGELNNRVKSLESQVALIQKILDAHNLDLANLKKLPHKLENKLQPTEAPATHCKEVQKRGYNKSDVYFIQPRTAPEPFLVRCDMETKGGGWTYVLNRFDGSQTFGLDWNNYKRGFGLLDGEFWLGLDYIHYLTGSEINELLVELVDWDLKKVYALYGSFSIGNEQEGYLLKLLRGYSGNAGDSLSYHLGMKFSTKDRDHDVWSSNCAAYSPAAWWYKDCDKGQLTGRYLGSKVGTGDVSKGIYWDTFHTGNYSLKEARMLVRPAI</sequence>
<dbReference type="EMBL" id="JALNTZ010000002">
    <property type="protein sequence ID" value="KAJ3664126.1"/>
    <property type="molecule type" value="Genomic_DNA"/>
</dbReference>
<dbReference type="GO" id="GO:0005201">
    <property type="term" value="F:extracellular matrix structural constituent"/>
    <property type="evidence" value="ECO:0007669"/>
    <property type="project" value="TreeGrafter"/>
</dbReference>
<keyword evidence="5" id="KW-0732">Signal</keyword>
<dbReference type="InterPro" id="IPR036056">
    <property type="entry name" value="Fibrinogen-like_C"/>
</dbReference>
<gene>
    <name evidence="7" type="ORF">Zmor_008318</name>
</gene>
<dbReference type="InterPro" id="IPR002181">
    <property type="entry name" value="Fibrinogen_a/b/g_C_dom"/>
</dbReference>
<accession>A0AA38IZD9</accession>
<comment type="subcellular location">
    <subcellularLocation>
        <location evidence="1">Secreted</location>
    </subcellularLocation>
</comment>
<dbReference type="GO" id="GO:0030674">
    <property type="term" value="F:protein-macromolecule adaptor activity"/>
    <property type="evidence" value="ECO:0007669"/>
    <property type="project" value="TreeGrafter"/>
</dbReference>
<dbReference type="NCBIfam" id="NF040941">
    <property type="entry name" value="GGGWT_bact"/>
    <property type="match status" value="1"/>
</dbReference>
<dbReference type="PANTHER" id="PTHR47221:SF5">
    <property type="entry name" value="FIBRINOGEN C-TERMINAL DOMAIN-CONTAINING PROTEIN"/>
    <property type="match status" value="1"/>
</dbReference>
<dbReference type="Gene3D" id="3.90.215.10">
    <property type="entry name" value="Gamma Fibrinogen, chain A, domain 1"/>
    <property type="match status" value="1"/>
</dbReference>
<dbReference type="InterPro" id="IPR037579">
    <property type="entry name" value="FIB_ANG-like"/>
</dbReference>
<feature type="domain" description="Fibrinogen C-terminal" evidence="6">
    <location>
        <begin position="83"/>
        <end position="304"/>
    </location>
</feature>
<keyword evidence="2" id="KW-0964">Secreted</keyword>
<dbReference type="CDD" id="cd00087">
    <property type="entry name" value="FReD"/>
    <property type="match status" value="1"/>
</dbReference>
<dbReference type="SUPFAM" id="SSF56496">
    <property type="entry name" value="Fibrinogen C-terminal domain-like"/>
    <property type="match status" value="1"/>
</dbReference>
<evidence type="ECO:0000313" key="8">
    <source>
        <dbReference type="Proteomes" id="UP001168821"/>
    </source>
</evidence>
<evidence type="ECO:0000256" key="3">
    <source>
        <dbReference type="ARBA" id="ARBA00023157"/>
    </source>
</evidence>
<evidence type="ECO:0000256" key="1">
    <source>
        <dbReference type="ARBA" id="ARBA00004613"/>
    </source>
</evidence>
<keyword evidence="3" id="KW-1015">Disulfide bond</keyword>
<dbReference type="PANTHER" id="PTHR47221">
    <property type="entry name" value="FIBRINOGEN ALPHA CHAIN"/>
    <property type="match status" value="1"/>
</dbReference>
<dbReference type="PROSITE" id="PS51406">
    <property type="entry name" value="FIBRINOGEN_C_2"/>
    <property type="match status" value="1"/>
</dbReference>
<evidence type="ECO:0000259" key="6">
    <source>
        <dbReference type="PROSITE" id="PS51406"/>
    </source>
</evidence>
<dbReference type="InterPro" id="IPR014716">
    <property type="entry name" value="Fibrinogen_a/b/g_C_1"/>
</dbReference>
<evidence type="ECO:0000256" key="5">
    <source>
        <dbReference type="SAM" id="SignalP"/>
    </source>
</evidence>
<dbReference type="Pfam" id="PF00147">
    <property type="entry name" value="Fibrinogen_C"/>
    <property type="match status" value="1"/>
</dbReference>
<evidence type="ECO:0000313" key="7">
    <source>
        <dbReference type="EMBL" id="KAJ3664126.1"/>
    </source>
</evidence>
<protein>
    <recommendedName>
        <fullName evidence="6">Fibrinogen C-terminal domain-containing protein</fullName>
    </recommendedName>
</protein>
<dbReference type="SMART" id="SM00186">
    <property type="entry name" value="FBG"/>
    <property type="match status" value="1"/>
</dbReference>
<keyword evidence="8" id="KW-1185">Reference proteome</keyword>